<evidence type="ECO:0000313" key="1">
    <source>
        <dbReference type="EMBL" id="KAJ4958764.1"/>
    </source>
</evidence>
<accession>A0A9Q0H7V0</accession>
<name>A0A9Q0H7V0_9MAGN</name>
<keyword evidence="2" id="KW-1185">Reference proteome</keyword>
<organism evidence="1 2">
    <name type="scientific">Protea cynaroides</name>
    <dbReference type="NCBI Taxonomy" id="273540"/>
    <lineage>
        <taxon>Eukaryota</taxon>
        <taxon>Viridiplantae</taxon>
        <taxon>Streptophyta</taxon>
        <taxon>Embryophyta</taxon>
        <taxon>Tracheophyta</taxon>
        <taxon>Spermatophyta</taxon>
        <taxon>Magnoliopsida</taxon>
        <taxon>Proteales</taxon>
        <taxon>Proteaceae</taxon>
        <taxon>Protea</taxon>
    </lineage>
</organism>
<dbReference type="AlphaFoldDB" id="A0A9Q0H7V0"/>
<sequence length="233" mass="24750">MTADFGVGDARSVLSGDILTRILPMESSDDVAVLQKRSEISKETMQSTMGSLKVIRMPCFQVELSERCMQTIDGGLAIGDREIGLVNSFSLFVEAMEVMAESSRPAAGVRSESCGVSMRAAMTSLVMADGSLMLVARFGSGSRGSGQDIAAIGEVSYMVTTMGYQGNNLGTPCIETMAPTGSQRFFETDYGSRDCCNRGARWWLTISACPACDVIKEGGCFWAGDSSSATGDL</sequence>
<reference evidence="1" key="1">
    <citation type="journal article" date="2023" name="Plant J.">
        <title>The genome of the king protea, Protea cynaroides.</title>
        <authorList>
            <person name="Chang J."/>
            <person name="Duong T.A."/>
            <person name="Schoeman C."/>
            <person name="Ma X."/>
            <person name="Roodt D."/>
            <person name="Barker N."/>
            <person name="Li Z."/>
            <person name="Van de Peer Y."/>
            <person name="Mizrachi E."/>
        </authorList>
    </citation>
    <scope>NUCLEOTIDE SEQUENCE</scope>
    <source>
        <tissue evidence="1">Young leaves</tissue>
    </source>
</reference>
<evidence type="ECO:0000313" key="2">
    <source>
        <dbReference type="Proteomes" id="UP001141806"/>
    </source>
</evidence>
<proteinExistence type="predicted"/>
<gene>
    <name evidence="1" type="ORF">NE237_025875</name>
</gene>
<dbReference type="EMBL" id="JAMYWD010000010">
    <property type="protein sequence ID" value="KAJ4958764.1"/>
    <property type="molecule type" value="Genomic_DNA"/>
</dbReference>
<comment type="caution">
    <text evidence="1">The sequence shown here is derived from an EMBL/GenBank/DDBJ whole genome shotgun (WGS) entry which is preliminary data.</text>
</comment>
<protein>
    <submittedName>
        <fullName evidence="1">Uncharacterized protein</fullName>
    </submittedName>
</protein>
<dbReference type="Proteomes" id="UP001141806">
    <property type="component" value="Unassembled WGS sequence"/>
</dbReference>